<organism evidence="5 6">
    <name type="scientific">Phragmitibacter flavus</name>
    <dbReference type="NCBI Taxonomy" id="2576071"/>
    <lineage>
        <taxon>Bacteria</taxon>
        <taxon>Pseudomonadati</taxon>
        <taxon>Verrucomicrobiota</taxon>
        <taxon>Verrucomicrobiia</taxon>
        <taxon>Verrucomicrobiales</taxon>
        <taxon>Verrucomicrobiaceae</taxon>
        <taxon>Phragmitibacter</taxon>
    </lineage>
</organism>
<feature type="chain" id="PRO_5024395344" description="Teneurin NHL domain-containing protein" evidence="3">
    <location>
        <begin position="29"/>
        <end position="364"/>
    </location>
</feature>
<evidence type="ECO:0000256" key="3">
    <source>
        <dbReference type="SAM" id="SignalP"/>
    </source>
</evidence>
<dbReference type="Pfam" id="PF01436">
    <property type="entry name" value="NHL"/>
    <property type="match status" value="1"/>
</dbReference>
<sequence>MKKTSSFFAVTLTLLVGLAPLTQPHAHAFELVIGTPKTEPVVTPFCIDFDAAGNLYGVEFENGHRVFKLDPSGNTLTFLGGQKGIIAPKDDNGKGDGGPIADALFSGMHDLAVTKAGQVYLADSWVGRLRHYNPTTGIVTTAAGTGKKGNSGDNGPATQADINQLFACALSPDETKLYLVDISSLRVRYLDLTTNIIHAFAGTGKKGQPQDGTKAVDQPLMNPRAVAVDPNNGTVYIVDRDNHSLLRVTPDGIITTVVNASGKKGASGDNGPAIDATLNGPKHAIVDHQGRVIIADAENHTIRRYDPKTGNIELLAGTPNQKGTLLEKDKVQLNRPHGLRLTRDGQTLYIVDSYNHRILRTDYK</sequence>
<name>A0A5R8K7C1_9BACT</name>
<protein>
    <recommendedName>
        <fullName evidence="4">Teneurin NHL domain-containing protein</fullName>
    </recommendedName>
</protein>
<accession>A0A5R8K7C1</accession>
<evidence type="ECO:0000313" key="5">
    <source>
        <dbReference type="EMBL" id="TLD68242.1"/>
    </source>
</evidence>
<dbReference type="InterPro" id="IPR001258">
    <property type="entry name" value="NHL_repeat"/>
</dbReference>
<evidence type="ECO:0000259" key="4">
    <source>
        <dbReference type="Pfam" id="PF25021"/>
    </source>
</evidence>
<dbReference type="EMBL" id="VAUV01000029">
    <property type="protein sequence ID" value="TLD68242.1"/>
    <property type="molecule type" value="Genomic_DNA"/>
</dbReference>
<feature type="domain" description="Teneurin NHL" evidence="4">
    <location>
        <begin position="165"/>
        <end position="262"/>
    </location>
</feature>
<dbReference type="Gene3D" id="2.120.10.30">
    <property type="entry name" value="TolB, C-terminal domain"/>
    <property type="match status" value="2"/>
</dbReference>
<evidence type="ECO:0000256" key="2">
    <source>
        <dbReference type="PROSITE-ProRule" id="PRU00504"/>
    </source>
</evidence>
<dbReference type="OrthoDB" id="9799230at2"/>
<evidence type="ECO:0000256" key="1">
    <source>
        <dbReference type="ARBA" id="ARBA00022737"/>
    </source>
</evidence>
<keyword evidence="6" id="KW-1185">Reference proteome</keyword>
<dbReference type="PANTHER" id="PTHR46388">
    <property type="entry name" value="NHL REPEAT-CONTAINING PROTEIN 2"/>
    <property type="match status" value="1"/>
</dbReference>
<dbReference type="AlphaFoldDB" id="A0A5R8K7C1"/>
<dbReference type="RefSeq" id="WP_138088816.1">
    <property type="nucleotide sequence ID" value="NZ_VAUV01000029.1"/>
</dbReference>
<reference evidence="5 6" key="1">
    <citation type="submission" date="2019-05" db="EMBL/GenBank/DDBJ databases">
        <title>Verrucobacter flavum gen. nov., sp. nov. a new member of the family Verrucomicrobiaceae.</title>
        <authorList>
            <person name="Szuroczki S."/>
            <person name="Abbaszade G."/>
            <person name="Szabo A."/>
            <person name="Felfoldi T."/>
            <person name="Schumann P."/>
            <person name="Boka K."/>
            <person name="Keki Z."/>
            <person name="Toumi M."/>
            <person name="Toth E."/>
        </authorList>
    </citation>
    <scope>NUCLEOTIDE SEQUENCE [LARGE SCALE GENOMIC DNA]</scope>
    <source>
        <strain evidence="5 6">MG-N-17</strain>
    </source>
</reference>
<dbReference type="InterPro" id="IPR056822">
    <property type="entry name" value="TEN_NHL"/>
</dbReference>
<proteinExistence type="predicted"/>
<feature type="repeat" description="NHL" evidence="2">
    <location>
        <begin position="217"/>
        <end position="251"/>
    </location>
</feature>
<feature type="signal peptide" evidence="3">
    <location>
        <begin position="1"/>
        <end position="28"/>
    </location>
</feature>
<dbReference type="PROSITE" id="PS51125">
    <property type="entry name" value="NHL"/>
    <property type="match status" value="1"/>
</dbReference>
<dbReference type="SUPFAM" id="SSF101898">
    <property type="entry name" value="NHL repeat"/>
    <property type="match status" value="1"/>
</dbReference>
<dbReference type="InterPro" id="IPR011042">
    <property type="entry name" value="6-blade_b-propeller_TolB-like"/>
</dbReference>
<comment type="caution">
    <text evidence="5">The sequence shown here is derived from an EMBL/GenBank/DDBJ whole genome shotgun (WGS) entry which is preliminary data.</text>
</comment>
<keyword evidence="3" id="KW-0732">Signal</keyword>
<dbReference type="Proteomes" id="UP000306196">
    <property type="component" value="Unassembled WGS sequence"/>
</dbReference>
<evidence type="ECO:0000313" key="6">
    <source>
        <dbReference type="Proteomes" id="UP000306196"/>
    </source>
</evidence>
<gene>
    <name evidence="5" type="ORF">FEM03_23585</name>
</gene>
<keyword evidence="1" id="KW-0677">Repeat</keyword>
<dbReference type="Pfam" id="PF25021">
    <property type="entry name" value="TEN_NHL"/>
    <property type="match status" value="1"/>
</dbReference>
<dbReference type="PANTHER" id="PTHR46388:SF2">
    <property type="entry name" value="NHL REPEAT-CONTAINING PROTEIN 2"/>
    <property type="match status" value="1"/>
</dbReference>